<dbReference type="CDD" id="cd11717">
    <property type="entry name" value="THUMP_THUMPD1_like"/>
    <property type="match status" value="1"/>
</dbReference>
<dbReference type="PANTHER" id="PTHR13452:SF10">
    <property type="entry name" value="THUMP DOMAIN-CONTAINING PROTEIN 1"/>
    <property type="match status" value="1"/>
</dbReference>
<dbReference type="STRING" id="5466.A0A4R8PY23"/>
<organism evidence="4 5">
    <name type="scientific">Colletotrichum trifolii</name>
    <dbReference type="NCBI Taxonomy" id="5466"/>
    <lineage>
        <taxon>Eukaryota</taxon>
        <taxon>Fungi</taxon>
        <taxon>Dikarya</taxon>
        <taxon>Ascomycota</taxon>
        <taxon>Pezizomycotina</taxon>
        <taxon>Sordariomycetes</taxon>
        <taxon>Hypocreomycetidae</taxon>
        <taxon>Glomerellales</taxon>
        <taxon>Glomerellaceae</taxon>
        <taxon>Colletotrichum</taxon>
        <taxon>Colletotrichum orbiculare species complex</taxon>
    </lineage>
</organism>
<keyword evidence="4" id="KW-0808">Transferase</keyword>
<comment type="caution">
    <text evidence="4">The sequence shown here is derived from an EMBL/GenBank/DDBJ whole genome shotgun (WGS) entry which is preliminary data.</text>
</comment>
<evidence type="ECO:0000256" key="1">
    <source>
        <dbReference type="PROSITE-ProRule" id="PRU00529"/>
    </source>
</evidence>
<evidence type="ECO:0000313" key="5">
    <source>
        <dbReference type="Proteomes" id="UP000295703"/>
    </source>
</evidence>
<gene>
    <name evidence="4" type="primary">TAN1</name>
    <name evidence="4" type="ORF">CTRI78_v012221</name>
</gene>
<dbReference type="GO" id="GO:0006400">
    <property type="term" value="P:tRNA modification"/>
    <property type="evidence" value="ECO:0007669"/>
    <property type="project" value="InterPro"/>
</dbReference>
<reference evidence="4 5" key="1">
    <citation type="submission" date="2018-12" db="EMBL/GenBank/DDBJ databases">
        <title>Genome sequence and assembly of Colletotrichum trifolii.</title>
        <authorList>
            <person name="Gan P."/>
            <person name="Shirasu K."/>
        </authorList>
    </citation>
    <scope>NUCLEOTIDE SEQUENCE [LARGE SCALE GENOMIC DNA]</scope>
    <source>
        <strain evidence="4 5">543-2</strain>
    </source>
</reference>
<dbReference type="InterPro" id="IPR004114">
    <property type="entry name" value="THUMP_dom"/>
</dbReference>
<dbReference type="AlphaFoldDB" id="A0A4R8PY23"/>
<sequence length="277" mass="30769">MSATSKRKQITFGGDRSHLAKRSKGGHGTGSWQTPHQKAKFASLQGRDAKLDVGDAGIWVTFARGMDGKAIREFHQLCHEYGRTLYSIDPPCDDDLNSCEYEAEDIETLIKKELDDMCTFTAKQTTRHFKVIRAGIECVFFMKTKAPVDPVELSRRICQDALACADLRDRKTKYVNRLTPVSVMDKASENGIYAIRPSIRSNSSIERDSLIKQVVSVIGPCHKVNLNNPDKVVLVDIFQSYCGISVIDGSGDWDGLKKMNVNELYKLPPGAGPTLPT</sequence>
<evidence type="ECO:0000256" key="2">
    <source>
        <dbReference type="SAM" id="MobiDB-lite"/>
    </source>
</evidence>
<protein>
    <submittedName>
        <fullName evidence="4">tRNA acetyltransferase TAN1</fullName>
    </submittedName>
</protein>
<dbReference type="PANTHER" id="PTHR13452">
    <property type="entry name" value="THUMP DOMAIN CONTAINING PROTEIN 1-RELATED"/>
    <property type="match status" value="1"/>
</dbReference>
<keyword evidence="1" id="KW-0694">RNA-binding</keyword>
<evidence type="ECO:0000313" key="4">
    <source>
        <dbReference type="EMBL" id="TDZ27625.1"/>
    </source>
</evidence>
<dbReference type="Proteomes" id="UP000295703">
    <property type="component" value="Unassembled WGS sequence"/>
</dbReference>
<dbReference type="PROSITE" id="PS51165">
    <property type="entry name" value="THUMP"/>
    <property type="match status" value="1"/>
</dbReference>
<evidence type="ECO:0000259" key="3">
    <source>
        <dbReference type="PROSITE" id="PS51165"/>
    </source>
</evidence>
<keyword evidence="5" id="KW-1185">Reference proteome</keyword>
<dbReference type="SUPFAM" id="SSF143437">
    <property type="entry name" value="THUMP domain-like"/>
    <property type="match status" value="1"/>
</dbReference>
<name>A0A4R8PY23_COLTR</name>
<dbReference type="Gene3D" id="3.30.2300.10">
    <property type="entry name" value="THUMP superfamily"/>
    <property type="match status" value="1"/>
</dbReference>
<dbReference type="Pfam" id="PF02926">
    <property type="entry name" value="THUMP"/>
    <property type="match status" value="1"/>
</dbReference>
<feature type="domain" description="THUMP" evidence="3">
    <location>
        <begin position="130"/>
        <end position="248"/>
    </location>
</feature>
<dbReference type="EMBL" id="RYZW01002859">
    <property type="protein sequence ID" value="TDZ27625.1"/>
    <property type="molecule type" value="Genomic_DNA"/>
</dbReference>
<feature type="region of interest" description="Disordered" evidence="2">
    <location>
        <begin position="1"/>
        <end position="37"/>
    </location>
</feature>
<dbReference type="GO" id="GO:0016740">
    <property type="term" value="F:transferase activity"/>
    <property type="evidence" value="ECO:0007669"/>
    <property type="project" value="UniProtKB-KW"/>
</dbReference>
<dbReference type="InterPro" id="IPR040183">
    <property type="entry name" value="THUMPD1-like"/>
</dbReference>
<dbReference type="GO" id="GO:0003723">
    <property type="term" value="F:RNA binding"/>
    <property type="evidence" value="ECO:0007669"/>
    <property type="project" value="UniProtKB-UniRule"/>
</dbReference>
<accession>A0A4R8PY23</accession>
<proteinExistence type="predicted"/>